<keyword evidence="9 10" id="KW-0413">Isomerase</keyword>
<dbReference type="HOGENOM" id="CLU_007383_1_10_4"/>
<dbReference type="CDD" id="cd05247">
    <property type="entry name" value="UDP_G4E_1_SDR_e"/>
    <property type="match status" value="1"/>
</dbReference>
<dbReference type="PANTHER" id="PTHR43725">
    <property type="entry name" value="UDP-GLUCOSE 4-EPIMERASE"/>
    <property type="match status" value="1"/>
</dbReference>
<dbReference type="KEGG" id="vpe:Varpa_4681"/>
<evidence type="ECO:0000256" key="9">
    <source>
        <dbReference type="ARBA" id="ARBA00023235"/>
    </source>
</evidence>
<comment type="similarity">
    <text evidence="4 10">Belongs to the NAD(P)-dependent epimerase/dehydratase family.</text>
</comment>
<keyword evidence="10" id="KW-0119">Carbohydrate metabolism</keyword>
<evidence type="ECO:0000256" key="5">
    <source>
        <dbReference type="ARBA" id="ARBA00013189"/>
    </source>
</evidence>
<dbReference type="Proteomes" id="UP000008917">
    <property type="component" value="Chromosome"/>
</dbReference>
<dbReference type="AlphaFoldDB" id="E6UXC7"/>
<dbReference type="NCBIfam" id="NF007956">
    <property type="entry name" value="PRK10675.1"/>
    <property type="match status" value="1"/>
</dbReference>
<dbReference type="Gene3D" id="3.40.50.720">
    <property type="entry name" value="NAD(P)-binding Rossmann-like Domain"/>
    <property type="match status" value="1"/>
</dbReference>
<evidence type="ECO:0000256" key="8">
    <source>
        <dbReference type="ARBA" id="ARBA00023144"/>
    </source>
</evidence>
<dbReference type="NCBIfam" id="TIGR01179">
    <property type="entry name" value="galE"/>
    <property type="match status" value="1"/>
</dbReference>
<comment type="cofactor">
    <cofactor evidence="2 10">
        <name>NAD(+)</name>
        <dbReference type="ChEBI" id="CHEBI:57540"/>
    </cofactor>
</comment>
<dbReference type="GO" id="GO:0003978">
    <property type="term" value="F:UDP-glucose 4-epimerase activity"/>
    <property type="evidence" value="ECO:0007669"/>
    <property type="project" value="UniProtKB-UniRule"/>
</dbReference>
<dbReference type="eggNOG" id="COG1087">
    <property type="taxonomic scope" value="Bacteria"/>
</dbReference>
<keyword evidence="8" id="KW-0299">Galactose metabolism</keyword>
<evidence type="ECO:0000259" key="11">
    <source>
        <dbReference type="Pfam" id="PF01370"/>
    </source>
</evidence>
<dbReference type="GO" id="GO:0005829">
    <property type="term" value="C:cytosol"/>
    <property type="evidence" value="ECO:0007669"/>
    <property type="project" value="TreeGrafter"/>
</dbReference>
<evidence type="ECO:0000256" key="6">
    <source>
        <dbReference type="ARBA" id="ARBA00018569"/>
    </source>
</evidence>
<evidence type="ECO:0000313" key="13">
    <source>
        <dbReference type="Proteomes" id="UP000008917"/>
    </source>
</evidence>
<comment type="catalytic activity">
    <reaction evidence="1 10">
        <text>UDP-alpha-D-glucose = UDP-alpha-D-galactose</text>
        <dbReference type="Rhea" id="RHEA:22168"/>
        <dbReference type="ChEBI" id="CHEBI:58885"/>
        <dbReference type="ChEBI" id="CHEBI:66914"/>
        <dbReference type="EC" id="5.1.3.2"/>
    </reaction>
</comment>
<dbReference type="InterPro" id="IPR036291">
    <property type="entry name" value="NAD(P)-bd_dom_sf"/>
</dbReference>
<reference evidence="13" key="1">
    <citation type="submission" date="2010-12" db="EMBL/GenBank/DDBJ databases">
        <title>Complete sequence of Variovorax paradoxus EPS.</title>
        <authorList>
            <consortium name="US DOE Joint Genome Institute"/>
            <person name="Lucas S."/>
            <person name="Copeland A."/>
            <person name="Lapidus A."/>
            <person name="Cheng J.-F."/>
            <person name="Goodwin L."/>
            <person name="Pitluck S."/>
            <person name="Teshima H."/>
            <person name="Detter J.C."/>
            <person name="Han C."/>
            <person name="Tapia R."/>
            <person name="Land M."/>
            <person name="Hauser L."/>
            <person name="Kyrpides N."/>
            <person name="Ivanova N."/>
            <person name="Ovchinnikova G."/>
            <person name="Orwin P."/>
            <person name="Han J.-I.G."/>
            <person name="Woyke T."/>
        </authorList>
    </citation>
    <scope>NUCLEOTIDE SEQUENCE [LARGE SCALE GENOMIC DNA]</scope>
    <source>
        <strain evidence="13">EPS</strain>
    </source>
</reference>
<dbReference type="Gene3D" id="3.90.25.10">
    <property type="entry name" value="UDP-galactose 4-epimerase, domain 1"/>
    <property type="match status" value="1"/>
</dbReference>
<keyword evidence="7 10" id="KW-0520">NAD</keyword>
<comment type="subunit">
    <text evidence="10">Homodimer.</text>
</comment>
<dbReference type="STRING" id="595537.Varpa_4681"/>
<accession>E6UXC7</accession>
<evidence type="ECO:0000256" key="1">
    <source>
        <dbReference type="ARBA" id="ARBA00000083"/>
    </source>
</evidence>
<evidence type="ECO:0000256" key="2">
    <source>
        <dbReference type="ARBA" id="ARBA00001911"/>
    </source>
</evidence>
<dbReference type="GO" id="GO:0006012">
    <property type="term" value="P:galactose metabolic process"/>
    <property type="evidence" value="ECO:0007669"/>
    <property type="project" value="UniProtKB-UniPathway"/>
</dbReference>
<feature type="domain" description="NAD-dependent epimerase/dehydratase" evidence="11">
    <location>
        <begin position="5"/>
        <end position="264"/>
    </location>
</feature>
<dbReference type="InterPro" id="IPR005886">
    <property type="entry name" value="UDP_G4E"/>
</dbReference>
<dbReference type="PANTHER" id="PTHR43725:SF47">
    <property type="entry name" value="UDP-GLUCOSE 4-EPIMERASE"/>
    <property type="match status" value="1"/>
</dbReference>
<dbReference type="SUPFAM" id="SSF51735">
    <property type="entry name" value="NAD(P)-binding Rossmann-fold domains"/>
    <property type="match status" value="1"/>
</dbReference>
<evidence type="ECO:0000256" key="10">
    <source>
        <dbReference type="RuleBase" id="RU366046"/>
    </source>
</evidence>
<comment type="pathway">
    <text evidence="3 10">Carbohydrate metabolism; galactose metabolism.</text>
</comment>
<name>E6UXC7_VARPE</name>
<dbReference type="EC" id="5.1.3.2" evidence="5 10"/>
<proteinExistence type="inferred from homology"/>
<gene>
    <name evidence="12" type="ordered locus">Varpa_4681</name>
</gene>
<evidence type="ECO:0000256" key="4">
    <source>
        <dbReference type="ARBA" id="ARBA00007637"/>
    </source>
</evidence>
<evidence type="ECO:0000256" key="7">
    <source>
        <dbReference type="ARBA" id="ARBA00023027"/>
    </source>
</evidence>
<dbReference type="UniPathway" id="UPA00214"/>
<dbReference type="RefSeq" id="WP_013543053.1">
    <property type="nucleotide sequence ID" value="NC_014931.1"/>
</dbReference>
<dbReference type="InterPro" id="IPR001509">
    <property type="entry name" value="Epimerase_deHydtase"/>
</dbReference>
<evidence type="ECO:0000256" key="3">
    <source>
        <dbReference type="ARBA" id="ARBA00004947"/>
    </source>
</evidence>
<sequence length="338" mass="37244">MNKKVLITGGAGYIGSHAAVTFLEAGYDVVILDNFSNGSADTVRRVEDISKRGLRLIEGDIRDKSCLHQIFSENEVYAVLHFAGLKSVAESVSDPLRYYENNVAGTVFLCEAMEEANVRRLVFSSSATVYGDPVENPVSERCLTGKLSSPYGRSKSMVEEVLQDIAAAKPAWHIAILRYFNPAGAHPSGLIGESPNGPPNNLIPYISQVAAGWRDVLRVFGDDYPTPDGTGVRDYIHVQDLAEGHLSALEAINKRAGLHIWNLGTGRGYSVLEVIRAFEIASGRSINFEIERRRLGDVAECWADPTKAQMELNWKANRSLTEMMTDAWRWQKNSLPSA</sequence>
<organism evidence="12 13">
    <name type="scientific">Variovorax paradoxus (strain EPS)</name>
    <dbReference type="NCBI Taxonomy" id="595537"/>
    <lineage>
        <taxon>Bacteria</taxon>
        <taxon>Pseudomonadati</taxon>
        <taxon>Pseudomonadota</taxon>
        <taxon>Betaproteobacteria</taxon>
        <taxon>Burkholderiales</taxon>
        <taxon>Comamonadaceae</taxon>
        <taxon>Variovorax</taxon>
    </lineage>
</organism>
<dbReference type="EMBL" id="CP002417">
    <property type="protein sequence ID" value="ADU38844.1"/>
    <property type="molecule type" value="Genomic_DNA"/>
</dbReference>
<reference evidence="12 13" key="2">
    <citation type="journal article" date="2013" name="Genome Announc.">
        <title>Genome of the Root-Associated Plant Growth-Promoting Bacterium Variovorax paradoxus Strain EPS.</title>
        <authorList>
            <person name="Han J.I."/>
            <person name="Spain J.C."/>
            <person name="Leadbetter J.R."/>
            <person name="Ovchinnikova G."/>
            <person name="Goodwin L.A."/>
            <person name="Han C.S."/>
            <person name="Woyke T."/>
            <person name="Davenport K.W."/>
            <person name="Orwin P.M."/>
        </authorList>
    </citation>
    <scope>NUCLEOTIDE SEQUENCE [LARGE SCALE GENOMIC DNA]</scope>
    <source>
        <strain evidence="12 13">EPS</strain>
    </source>
</reference>
<dbReference type="Pfam" id="PF01370">
    <property type="entry name" value="Epimerase"/>
    <property type="match status" value="1"/>
</dbReference>
<evidence type="ECO:0000313" key="12">
    <source>
        <dbReference type="EMBL" id="ADU38844.1"/>
    </source>
</evidence>
<protein>
    <recommendedName>
        <fullName evidence="6 10">UDP-glucose 4-epimerase</fullName>
        <ecNumber evidence="5 10">5.1.3.2</ecNumber>
    </recommendedName>
</protein>